<feature type="compositionally biased region" description="Polar residues" evidence="3">
    <location>
        <begin position="303"/>
        <end position="318"/>
    </location>
</feature>
<dbReference type="GO" id="GO:0031593">
    <property type="term" value="F:polyubiquitin modification-dependent protein binding"/>
    <property type="evidence" value="ECO:0007669"/>
    <property type="project" value="TreeGrafter"/>
</dbReference>
<dbReference type="PANTHER" id="PTHR12555">
    <property type="entry name" value="UBIQUITIN FUSION DEGRADATON PROTEIN 1"/>
    <property type="match status" value="1"/>
</dbReference>
<feature type="region of interest" description="Disordered" evidence="3">
    <location>
        <begin position="285"/>
        <end position="351"/>
    </location>
</feature>
<dbReference type="Gene3D" id="2.40.40.50">
    <property type="entry name" value="Ubiquitin fusion degradation protein UFD1, N-terminal domain"/>
    <property type="match status" value="1"/>
</dbReference>
<feature type="domain" description="Ubiquitin fusion degradation protein UFD1 N-terminal subdomain 1" evidence="4">
    <location>
        <begin position="18"/>
        <end position="123"/>
    </location>
</feature>
<keyword evidence="7" id="KW-1185">Reference proteome</keyword>
<keyword evidence="2" id="KW-0833">Ubl conjugation pathway</keyword>
<sequence length="351" mass="37732">MMFNGMNFGNFGAPQGPFQETYRCLPISFSDKEDKENGDKIILPTSAFETLARMTITYPMQFELRNDEYCDISEGDETRIPRTHVGVLEFTAPEGRCYVPYWIMQNLFVQEGGYLTVKNVTLPLAQFIKFRPQSVDFLDISNPKAVLESTLRNFSCVTKEDTICLPYNGKKYYLDVVDVKPKDACSIVEADVKVDFEAPPGYQEPGAAAAQATAEAALAAAAAAAASGAGAEGVKAGDASAASEKEGAGSSTSVSSERSSDFLAQLARARELRMKELDAQKSSYVAFSGTGQRVDGKRKPAPQQENGDAKSGTSTSASGPVAQPLASARKGKWKSKNKGSSFQGQGRSLAD</sequence>
<dbReference type="AlphaFoldDB" id="A0A2R5GNH9"/>
<comment type="caution">
    <text evidence="6">The sequence shown here is derived from an EMBL/GenBank/DDBJ whole genome shotgun (WGS) entry which is preliminary data.</text>
</comment>
<evidence type="ECO:0000259" key="4">
    <source>
        <dbReference type="Pfam" id="PF03152"/>
    </source>
</evidence>
<dbReference type="Gene3D" id="3.10.330.10">
    <property type="match status" value="1"/>
</dbReference>
<dbReference type="GO" id="GO:0034098">
    <property type="term" value="C:VCP-NPL4-UFD1 AAA ATPase complex"/>
    <property type="evidence" value="ECO:0007669"/>
    <property type="project" value="TreeGrafter"/>
</dbReference>
<feature type="domain" description="Ubiquitin fusion degradation protein UFD1 N-terminal subdomain 2" evidence="5">
    <location>
        <begin position="125"/>
        <end position="199"/>
    </location>
</feature>
<dbReference type="Pfam" id="PF03152">
    <property type="entry name" value="UFD1_N1"/>
    <property type="match status" value="1"/>
</dbReference>
<accession>A0A2R5GNH9</accession>
<comment type="similarity">
    <text evidence="1">Belongs to the UFD1 family.</text>
</comment>
<dbReference type="InterPro" id="IPR055418">
    <property type="entry name" value="UFD1_N2"/>
</dbReference>
<organism evidence="6 7">
    <name type="scientific">Hondaea fermentalgiana</name>
    <dbReference type="NCBI Taxonomy" id="2315210"/>
    <lineage>
        <taxon>Eukaryota</taxon>
        <taxon>Sar</taxon>
        <taxon>Stramenopiles</taxon>
        <taxon>Bigyra</taxon>
        <taxon>Labyrinthulomycetes</taxon>
        <taxon>Thraustochytrida</taxon>
        <taxon>Thraustochytriidae</taxon>
        <taxon>Hondaea</taxon>
    </lineage>
</organism>
<evidence type="ECO:0000313" key="6">
    <source>
        <dbReference type="EMBL" id="GBG32175.1"/>
    </source>
</evidence>
<dbReference type="FunCoup" id="A0A2R5GNH9">
    <property type="interactions" value="439"/>
</dbReference>
<evidence type="ECO:0000256" key="1">
    <source>
        <dbReference type="ARBA" id="ARBA00006043"/>
    </source>
</evidence>
<evidence type="ECO:0000256" key="3">
    <source>
        <dbReference type="SAM" id="MobiDB-lite"/>
    </source>
</evidence>
<dbReference type="Pfam" id="PF24842">
    <property type="entry name" value="UFD1_N2"/>
    <property type="match status" value="1"/>
</dbReference>
<dbReference type="PANTHER" id="PTHR12555:SF13">
    <property type="entry name" value="UBIQUITIN RECOGNITION FACTOR IN ER-ASSOCIATED DEGRADATION PROTEIN 1"/>
    <property type="match status" value="1"/>
</dbReference>
<feature type="compositionally biased region" description="Low complexity" evidence="3">
    <location>
        <begin position="238"/>
        <end position="257"/>
    </location>
</feature>
<proteinExistence type="inferred from homology"/>
<protein>
    <submittedName>
        <fullName evidence="6">Ubiquitin fusion degradation protein 1-like</fullName>
    </submittedName>
</protein>
<dbReference type="GO" id="GO:0036503">
    <property type="term" value="P:ERAD pathway"/>
    <property type="evidence" value="ECO:0007669"/>
    <property type="project" value="TreeGrafter"/>
</dbReference>
<dbReference type="InterPro" id="IPR042299">
    <property type="entry name" value="Ufd1-like_Nn"/>
</dbReference>
<dbReference type="InterPro" id="IPR004854">
    <property type="entry name" value="Ufd1-like"/>
</dbReference>
<name>A0A2R5GNH9_9STRA</name>
<evidence type="ECO:0000259" key="5">
    <source>
        <dbReference type="Pfam" id="PF24842"/>
    </source>
</evidence>
<evidence type="ECO:0000256" key="2">
    <source>
        <dbReference type="ARBA" id="ARBA00022786"/>
    </source>
</evidence>
<dbReference type="Proteomes" id="UP000241890">
    <property type="component" value="Unassembled WGS sequence"/>
</dbReference>
<dbReference type="GO" id="GO:0006511">
    <property type="term" value="P:ubiquitin-dependent protein catabolic process"/>
    <property type="evidence" value="ECO:0007669"/>
    <property type="project" value="InterPro"/>
</dbReference>
<dbReference type="InterPro" id="IPR055417">
    <property type="entry name" value="UFD1_N1"/>
</dbReference>
<gene>
    <name evidence="6" type="ORF">FCC1311_084002</name>
</gene>
<reference evidence="6 7" key="1">
    <citation type="submission" date="2017-12" db="EMBL/GenBank/DDBJ databases">
        <title>Sequencing, de novo assembly and annotation of complete genome of a new Thraustochytrid species, strain FCC1311.</title>
        <authorList>
            <person name="Sedici K."/>
            <person name="Godart F."/>
            <person name="Aiese Cigliano R."/>
            <person name="Sanseverino W."/>
            <person name="Barakat M."/>
            <person name="Ortet P."/>
            <person name="Marechal E."/>
            <person name="Cagnac O."/>
            <person name="Amato A."/>
        </authorList>
    </citation>
    <scope>NUCLEOTIDE SEQUENCE [LARGE SCALE GENOMIC DNA]</scope>
</reference>
<dbReference type="InParanoid" id="A0A2R5GNH9"/>
<evidence type="ECO:0000313" key="7">
    <source>
        <dbReference type="Proteomes" id="UP000241890"/>
    </source>
</evidence>
<dbReference type="OrthoDB" id="422728at2759"/>
<dbReference type="EMBL" id="BEYU01000116">
    <property type="protein sequence ID" value="GBG32175.1"/>
    <property type="molecule type" value="Genomic_DNA"/>
</dbReference>
<feature type="region of interest" description="Disordered" evidence="3">
    <location>
        <begin position="238"/>
        <end position="260"/>
    </location>
</feature>
<feature type="compositionally biased region" description="Polar residues" evidence="3">
    <location>
        <begin position="342"/>
        <end position="351"/>
    </location>
</feature>